<dbReference type="GO" id="GO:0006004">
    <property type="term" value="P:fucose metabolic process"/>
    <property type="evidence" value="ECO:0007669"/>
    <property type="project" value="InterPro"/>
</dbReference>
<comment type="function">
    <text evidence="1">Alpha-L-fucosidase is responsible for hydrolyzing the alpha-1,6-linked fucose joined to the reducing-end N-acetylglucosamine of the carbohydrate moieties of glycoproteins.</text>
</comment>
<evidence type="ECO:0000313" key="10">
    <source>
        <dbReference type="Proteomes" id="UP000184389"/>
    </source>
</evidence>
<protein>
    <recommendedName>
        <fullName evidence="3">alpha-L-fucosidase</fullName>
        <ecNumber evidence="3">3.2.1.51</ecNumber>
    </recommendedName>
</protein>
<dbReference type="GO" id="GO:0004560">
    <property type="term" value="F:alpha-L-fucosidase activity"/>
    <property type="evidence" value="ECO:0007669"/>
    <property type="project" value="InterPro"/>
</dbReference>
<dbReference type="GO" id="GO:0016139">
    <property type="term" value="P:glycoside catabolic process"/>
    <property type="evidence" value="ECO:0007669"/>
    <property type="project" value="TreeGrafter"/>
</dbReference>
<dbReference type="SMART" id="SM00812">
    <property type="entry name" value="Alpha_L_fucos"/>
    <property type="match status" value="1"/>
</dbReference>
<dbReference type="InterPro" id="IPR013780">
    <property type="entry name" value="Glyco_hydro_b"/>
</dbReference>
<dbReference type="Proteomes" id="UP000184389">
    <property type="component" value="Unassembled WGS sequence"/>
</dbReference>
<evidence type="ECO:0000259" key="8">
    <source>
        <dbReference type="Pfam" id="PF01120"/>
    </source>
</evidence>
<dbReference type="PANTHER" id="PTHR10030">
    <property type="entry name" value="ALPHA-L-FUCOSIDASE"/>
    <property type="match status" value="1"/>
</dbReference>
<evidence type="ECO:0000256" key="4">
    <source>
        <dbReference type="ARBA" id="ARBA00022729"/>
    </source>
</evidence>
<dbReference type="SUPFAM" id="SSF51445">
    <property type="entry name" value="(Trans)glycosidases"/>
    <property type="match status" value="1"/>
</dbReference>
<keyword evidence="4" id="KW-0732">Signal</keyword>
<dbReference type="EMBL" id="FQXR01000005">
    <property type="protein sequence ID" value="SHH85699.1"/>
    <property type="molecule type" value="Genomic_DNA"/>
</dbReference>
<accession>A0A1M5WDQ0</accession>
<evidence type="ECO:0000256" key="6">
    <source>
        <dbReference type="ARBA" id="ARBA00023295"/>
    </source>
</evidence>
<feature type="site" description="May be important for catalysis" evidence="7">
    <location>
        <position position="267"/>
    </location>
</feature>
<dbReference type="STRING" id="1123281.SAMN02745180_01194"/>
<dbReference type="Pfam" id="PF01120">
    <property type="entry name" value="Alpha_L_fucos"/>
    <property type="match status" value="1"/>
</dbReference>
<evidence type="ECO:0000313" key="9">
    <source>
        <dbReference type="EMBL" id="SHH85699.1"/>
    </source>
</evidence>
<dbReference type="PIRSF" id="PIRSF001092">
    <property type="entry name" value="Alpha-L-fucosidase"/>
    <property type="match status" value="1"/>
</dbReference>
<comment type="similarity">
    <text evidence="2">Belongs to the glycosyl hydrolase 29 family.</text>
</comment>
<evidence type="ECO:0000256" key="5">
    <source>
        <dbReference type="ARBA" id="ARBA00022801"/>
    </source>
</evidence>
<dbReference type="Gene3D" id="2.60.40.1180">
    <property type="entry name" value="Golgi alpha-mannosidase II"/>
    <property type="match status" value="1"/>
</dbReference>
<evidence type="ECO:0000256" key="3">
    <source>
        <dbReference type="ARBA" id="ARBA00012662"/>
    </source>
</evidence>
<evidence type="ECO:0000256" key="2">
    <source>
        <dbReference type="ARBA" id="ARBA00007951"/>
    </source>
</evidence>
<evidence type="ECO:0000256" key="1">
    <source>
        <dbReference type="ARBA" id="ARBA00004071"/>
    </source>
</evidence>
<keyword evidence="5" id="KW-0378">Hydrolase</keyword>
<dbReference type="OrthoDB" id="107551at2"/>
<evidence type="ECO:0000256" key="7">
    <source>
        <dbReference type="PIRSR" id="PIRSR001092-1"/>
    </source>
</evidence>
<dbReference type="InterPro" id="IPR017853">
    <property type="entry name" value="GH"/>
</dbReference>
<proteinExistence type="inferred from homology"/>
<reference evidence="9 10" key="1">
    <citation type="submission" date="2016-11" db="EMBL/GenBank/DDBJ databases">
        <authorList>
            <person name="Jaros S."/>
            <person name="Januszkiewicz K."/>
            <person name="Wedrychowicz H."/>
        </authorList>
    </citation>
    <scope>NUCLEOTIDE SEQUENCE [LARGE SCALE GENOMIC DNA]</scope>
    <source>
        <strain evidence="9 10">DSM 13106</strain>
    </source>
</reference>
<dbReference type="PANTHER" id="PTHR10030:SF37">
    <property type="entry name" value="ALPHA-L-FUCOSIDASE-RELATED"/>
    <property type="match status" value="1"/>
</dbReference>
<dbReference type="InterPro" id="IPR016286">
    <property type="entry name" value="FUC_metazoa-typ"/>
</dbReference>
<dbReference type="GO" id="GO:0005764">
    <property type="term" value="C:lysosome"/>
    <property type="evidence" value="ECO:0007669"/>
    <property type="project" value="TreeGrafter"/>
</dbReference>
<dbReference type="InterPro" id="IPR000933">
    <property type="entry name" value="Glyco_hydro_29"/>
</dbReference>
<keyword evidence="10" id="KW-1185">Reference proteome</keyword>
<name>A0A1M5WDQ0_9FIRM</name>
<sequence>MNLVEERTKRTQWFLKDRFGMFIHFGLYSIPARGEWIRSNEKMSKEDYQIYFDEFNPINYDPKSWARAAKEAGMKYAVMTAKHHDGFCLFDSKFTEYKSTNTKAKRDLIREYVEAFREEGLKVGLYYSTIDWYHADFPHYNDRHHPMRENVSYKNVQHDFQRYLEYMHGQVRELCTNYGKIDILWFDFSYDDMSGEKWKATELINMVRTLQPDVIIDNRLEASGENAGSIRTSNPSFFAGDFASPEQIIPPEGIVDENGNSIPWEACITMNNHWGYCSTDKNYKSAKMIIRKLVECVSKNGNLLLNIGPNAKGEFPVESLNILKEIGIWMKNNGESIYNCGKSELPKPEWGYYTQNKNNLYAHIFEPSIGPIGLSGLKDKVEKVRLLSDSSEIRIINPWNTLDFEDYIFFNFGSPEQLTYPLPDNIDTVVELELM</sequence>
<feature type="domain" description="Glycoside hydrolase family 29 N-terminal" evidence="8">
    <location>
        <begin position="8"/>
        <end position="335"/>
    </location>
</feature>
<keyword evidence="6" id="KW-0326">Glycosidase</keyword>
<dbReference type="InterPro" id="IPR057739">
    <property type="entry name" value="Glyco_hydro_29_N"/>
</dbReference>
<dbReference type="EC" id="3.2.1.51" evidence="3"/>
<dbReference type="Gene3D" id="3.20.20.80">
    <property type="entry name" value="Glycosidases"/>
    <property type="match status" value="1"/>
</dbReference>
<gene>
    <name evidence="9" type="ORF">SAMN02745180_01194</name>
</gene>
<dbReference type="AlphaFoldDB" id="A0A1M5WDQ0"/>
<organism evidence="9 10">
    <name type="scientific">Sporanaerobacter acetigenes DSM 13106</name>
    <dbReference type="NCBI Taxonomy" id="1123281"/>
    <lineage>
        <taxon>Bacteria</taxon>
        <taxon>Bacillati</taxon>
        <taxon>Bacillota</taxon>
        <taxon>Tissierellia</taxon>
        <taxon>Tissierellales</taxon>
        <taxon>Sporanaerobacteraceae</taxon>
        <taxon>Sporanaerobacter</taxon>
    </lineage>
</organism>
<dbReference type="RefSeq" id="WP_072743885.1">
    <property type="nucleotide sequence ID" value="NZ_FQXR01000005.1"/>
</dbReference>